<keyword evidence="5" id="KW-0448">Lipopolysaccharide biosynthesis</keyword>
<dbReference type="OrthoDB" id="9802649at2"/>
<dbReference type="GO" id="GO:0005886">
    <property type="term" value="C:plasma membrane"/>
    <property type="evidence" value="ECO:0007669"/>
    <property type="project" value="TreeGrafter"/>
</dbReference>
<dbReference type="PANTHER" id="PTHR48090">
    <property type="entry name" value="UNDECAPRENYL-PHOSPHATE 4-DEOXY-4-FORMAMIDO-L-ARABINOSE TRANSFERASE-RELATED"/>
    <property type="match status" value="1"/>
</dbReference>
<evidence type="ECO:0000259" key="8">
    <source>
        <dbReference type="Pfam" id="PF00535"/>
    </source>
</evidence>
<dbReference type="GO" id="GO:0099621">
    <property type="term" value="F:undecaprenyl-phosphate 4-deoxy-4-formamido-L-arabinose transferase activity"/>
    <property type="evidence" value="ECO:0007669"/>
    <property type="project" value="TreeGrafter"/>
</dbReference>
<organism evidence="9 10">
    <name type="scientific">Humidesulfovibrio mexicanus</name>
    <dbReference type="NCBI Taxonomy" id="147047"/>
    <lineage>
        <taxon>Bacteria</taxon>
        <taxon>Pseudomonadati</taxon>
        <taxon>Thermodesulfobacteriota</taxon>
        <taxon>Desulfovibrionia</taxon>
        <taxon>Desulfovibrionales</taxon>
        <taxon>Desulfovibrionaceae</taxon>
        <taxon>Humidesulfovibrio</taxon>
    </lineage>
</organism>
<keyword evidence="1" id="KW-1003">Cell membrane</keyword>
<evidence type="ECO:0000256" key="4">
    <source>
        <dbReference type="ARBA" id="ARBA00022692"/>
    </source>
</evidence>
<dbReference type="Proteomes" id="UP000198324">
    <property type="component" value="Unassembled WGS sequence"/>
</dbReference>
<proteinExistence type="predicted"/>
<evidence type="ECO:0000313" key="10">
    <source>
        <dbReference type="Proteomes" id="UP000198324"/>
    </source>
</evidence>
<dbReference type="GO" id="GO:0009103">
    <property type="term" value="P:lipopolysaccharide biosynthetic process"/>
    <property type="evidence" value="ECO:0007669"/>
    <property type="project" value="UniProtKB-KW"/>
</dbReference>
<name>A0A238YU76_9BACT</name>
<dbReference type="FunFam" id="3.90.550.10:FF:000170">
    <property type="entry name" value="Dolichol-phosphate mannosyltransferase"/>
    <property type="match status" value="1"/>
</dbReference>
<keyword evidence="3 9" id="KW-0808">Transferase</keyword>
<sequence>MPNTQSVSIVIPVYNEQDNLPVLFDEIARAMRPLNREWEVVFVDDGSSDASLGVLKRLAAENAEVRYIAFTKNRGQSAAFCAGFDQAAFPIVVTMDADLQNDPADIPAMLALFDQGYGMAIGWRKKRQDTASKRYASKIANAIRNRITRESVRDTGCSLKIMRRDVLLRIPRFKGMHRYLPTLMKLEGASVAEMPVNHRERHMGVSKYGNWERAVAGVRDLLGVRWLQDRHFNYEIREKNR</sequence>
<evidence type="ECO:0000256" key="6">
    <source>
        <dbReference type="ARBA" id="ARBA00022989"/>
    </source>
</evidence>
<keyword evidence="10" id="KW-1185">Reference proteome</keyword>
<dbReference type="RefSeq" id="WP_089272292.1">
    <property type="nucleotide sequence ID" value="NZ_FZOC01000002.1"/>
</dbReference>
<keyword evidence="4" id="KW-0812">Transmembrane</keyword>
<evidence type="ECO:0000256" key="1">
    <source>
        <dbReference type="ARBA" id="ARBA00022475"/>
    </source>
</evidence>
<evidence type="ECO:0000256" key="3">
    <source>
        <dbReference type="ARBA" id="ARBA00022679"/>
    </source>
</evidence>
<evidence type="ECO:0000256" key="7">
    <source>
        <dbReference type="ARBA" id="ARBA00023136"/>
    </source>
</evidence>
<evidence type="ECO:0000313" key="9">
    <source>
        <dbReference type="EMBL" id="SNR74009.1"/>
    </source>
</evidence>
<accession>A0A238YU76</accession>
<dbReference type="InterPro" id="IPR029044">
    <property type="entry name" value="Nucleotide-diphossugar_trans"/>
</dbReference>
<dbReference type="Gene3D" id="3.90.550.10">
    <property type="entry name" value="Spore Coat Polysaccharide Biosynthesis Protein SpsA, Chain A"/>
    <property type="match status" value="1"/>
</dbReference>
<feature type="domain" description="Glycosyltransferase 2-like" evidence="8">
    <location>
        <begin position="8"/>
        <end position="167"/>
    </location>
</feature>
<keyword evidence="7" id="KW-0472">Membrane</keyword>
<keyword evidence="6" id="KW-1133">Transmembrane helix</keyword>
<dbReference type="AlphaFoldDB" id="A0A238YU76"/>
<dbReference type="PANTHER" id="PTHR48090:SF3">
    <property type="entry name" value="UNDECAPRENYL-PHOSPHATE 4-DEOXY-4-FORMAMIDO-L-ARABINOSE TRANSFERASE"/>
    <property type="match status" value="1"/>
</dbReference>
<reference evidence="9 10" key="1">
    <citation type="submission" date="2017-06" db="EMBL/GenBank/DDBJ databases">
        <authorList>
            <person name="Kim H.J."/>
            <person name="Triplett B.A."/>
        </authorList>
    </citation>
    <scope>NUCLEOTIDE SEQUENCE [LARGE SCALE GENOMIC DNA]</scope>
    <source>
        <strain evidence="9 10">DSM 13116</strain>
    </source>
</reference>
<dbReference type="EMBL" id="FZOC01000002">
    <property type="protein sequence ID" value="SNR74009.1"/>
    <property type="molecule type" value="Genomic_DNA"/>
</dbReference>
<dbReference type="InterPro" id="IPR050256">
    <property type="entry name" value="Glycosyltransferase_2"/>
</dbReference>
<gene>
    <name evidence="9" type="ORF">SAMN04488503_0956</name>
</gene>
<dbReference type="SUPFAM" id="SSF53448">
    <property type="entry name" value="Nucleotide-diphospho-sugar transferases"/>
    <property type="match status" value="1"/>
</dbReference>
<evidence type="ECO:0000256" key="2">
    <source>
        <dbReference type="ARBA" id="ARBA00022676"/>
    </source>
</evidence>
<dbReference type="InterPro" id="IPR001173">
    <property type="entry name" value="Glyco_trans_2-like"/>
</dbReference>
<evidence type="ECO:0000256" key="5">
    <source>
        <dbReference type="ARBA" id="ARBA00022985"/>
    </source>
</evidence>
<dbReference type="Pfam" id="PF00535">
    <property type="entry name" value="Glycos_transf_2"/>
    <property type="match status" value="1"/>
</dbReference>
<dbReference type="CDD" id="cd04187">
    <property type="entry name" value="DPM1_like_bac"/>
    <property type="match status" value="1"/>
</dbReference>
<protein>
    <submittedName>
        <fullName evidence="9">Glycosyl transferase family 2</fullName>
    </submittedName>
</protein>
<keyword evidence="2" id="KW-0328">Glycosyltransferase</keyword>